<dbReference type="AlphaFoldDB" id="A0A640N2S3"/>
<sequence length="55" mass="6463">MIPEERNSYTLTEEEAIIFATAKFKPFHNRLEEDTPQPNPFKKLVENEKDKPSTL</sequence>
<comment type="caution">
    <text evidence="2">The sequence shown here is derived from an EMBL/GenBank/DDBJ whole genome shotgun (WGS) entry which is preliminary data.</text>
</comment>
<organism evidence="2">
    <name type="scientific">Bacillus anthracis</name>
    <name type="common">anthrax bacterium</name>
    <dbReference type="NCBI Taxonomy" id="1392"/>
    <lineage>
        <taxon>Bacteria</taxon>
        <taxon>Bacillati</taxon>
        <taxon>Bacillota</taxon>
        <taxon>Bacilli</taxon>
        <taxon>Bacillales</taxon>
        <taxon>Bacillaceae</taxon>
        <taxon>Bacillus</taxon>
        <taxon>Bacillus cereus group</taxon>
    </lineage>
</organism>
<accession>A0A640N2S3</accession>
<feature type="compositionally biased region" description="Basic and acidic residues" evidence="1">
    <location>
        <begin position="43"/>
        <end position="55"/>
    </location>
</feature>
<protein>
    <submittedName>
        <fullName evidence="2">Uncharacterized protein</fullName>
    </submittedName>
</protein>
<feature type="region of interest" description="Disordered" evidence="1">
    <location>
        <begin position="29"/>
        <end position="55"/>
    </location>
</feature>
<name>A0A640N2S3_BACAN</name>
<evidence type="ECO:0000256" key="1">
    <source>
        <dbReference type="SAM" id="MobiDB-lite"/>
    </source>
</evidence>
<dbReference type="EMBL" id="BLEX01000011">
    <property type="protein sequence ID" value="GEU19909.1"/>
    <property type="molecule type" value="Genomic_DNA"/>
</dbReference>
<gene>
    <name evidence="2" type="ORF">LamDB_51420</name>
</gene>
<proteinExistence type="predicted"/>
<reference evidence="2" key="1">
    <citation type="submission" date="2019-12" db="EMBL/GenBank/DDBJ databases">
        <title>Epidemiological and comparative genomic analysis of Bacillus anthracis isolated from northern Vietnam.</title>
        <authorList>
            <person name="Hoang T.T.H."/>
            <person name="Dang D.A."/>
            <person name="Pham M.H."/>
            <person name="Luong M.H."/>
            <person name="Tran N.D."/>
            <person name="Nguyen T.H."/>
            <person name="Nguyen T.T."/>
            <person name="Inoue S."/>
            <person name="Morikawa S."/>
            <person name="Okutani A."/>
        </authorList>
    </citation>
    <scope>NUCLEOTIDE SEQUENCE</scope>
    <source>
        <strain evidence="2">LamDB</strain>
    </source>
</reference>
<evidence type="ECO:0000313" key="2">
    <source>
        <dbReference type="EMBL" id="GEU19909.1"/>
    </source>
</evidence>
<reference evidence="2" key="2">
    <citation type="submission" date="2019-12" db="EMBL/GenBank/DDBJ databases">
        <authorList>
            <person name="Hoang T.H.H."/>
            <person name="Okutani A."/>
        </authorList>
    </citation>
    <scope>NUCLEOTIDE SEQUENCE</scope>
    <source>
        <strain evidence="2">LamDB</strain>
    </source>
</reference>